<dbReference type="SUPFAM" id="SSF52540">
    <property type="entry name" value="P-loop containing nucleoside triphosphate hydrolases"/>
    <property type="match status" value="1"/>
</dbReference>
<keyword evidence="3" id="KW-1185">Reference proteome</keyword>
<dbReference type="Gene3D" id="1.25.40.10">
    <property type="entry name" value="Tetratricopeptide repeat domain"/>
    <property type="match status" value="2"/>
</dbReference>
<organism evidence="2 3">
    <name type="scientific">Lentzea flava</name>
    <dbReference type="NCBI Taxonomy" id="103732"/>
    <lineage>
        <taxon>Bacteria</taxon>
        <taxon>Bacillati</taxon>
        <taxon>Actinomycetota</taxon>
        <taxon>Actinomycetes</taxon>
        <taxon>Pseudonocardiales</taxon>
        <taxon>Pseudonocardiaceae</taxon>
        <taxon>Lentzea</taxon>
    </lineage>
</organism>
<name>A0ABQ2UMD1_9PSEU</name>
<comment type="caution">
    <text evidence="2">The sequence shown here is derived from an EMBL/GenBank/DDBJ whole genome shotgun (WGS) entry which is preliminary data.</text>
</comment>
<dbReference type="Pfam" id="PF01656">
    <property type="entry name" value="CbiA"/>
    <property type="match status" value="1"/>
</dbReference>
<dbReference type="SUPFAM" id="SSF48452">
    <property type="entry name" value="TPR-like"/>
    <property type="match status" value="2"/>
</dbReference>
<reference evidence="3" key="1">
    <citation type="journal article" date="2019" name="Int. J. Syst. Evol. Microbiol.">
        <title>The Global Catalogue of Microorganisms (GCM) 10K type strain sequencing project: providing services to taxonomists for standard genome sequencing and annotation.</title>
        <authorList>
            <consortium name="The Broad Institute Genomics Platform"/>
            <consortium name="The Broad Institute Genome Sequencing Center for Infectious Disease"/>
            <person name="Wu L."/>
            <person name="Ma J."/>
        </authorList>
    </citation>
    <scope>NUCLEOTIDE SEQUENCE [LARGE SCALE GENOMIC DNA]</scope>
    <source>
        <strain evidence="3">JCM 3296</strain>
    </source>
</reference>
<feature type="domain" description="CobQ/CobB/MinD/ParA nucleotide binding" evidence="1">
    <location>
        <begin position="4"/>
        <end position="168"/>
    </location>
</feature>
<dbReference type="Gene3D" id="3.40.50.300">
    <property type="entry name" value="P-loop containing nucleotide triphosphate hydrolases"/>
    <property type="match status" value="1"/>
</dbReference>
<dbReference type="InterPro" id="IPR050625">
    <property type="entry name" value="ParA/MinD_ATPase"/>
</dbReference>
<dbReference type="NCBIfam" id="NF047398">
    <property type="entry name" value="AAA_KGGVGR"/>
    <property type="match status" value="1"/>
</dbReference>
<dbReference type="EMBL" id="BMRE01000017">
    <property type="protein sequence ID" value="GGU44840.1"/>
    <property type="molecule type" value="Genomic_DNA"/>
</dbReference>
<sequence>MIVTFYSYKGGVGRSFCLANVAVQLARWGNRVLCVDFDLDAPGLHEYFRPYVGPIALGLVEVISGEAEWAEAVRSVAVPDTDGLSLLAAGRADTSYADRAQSLSWPELFAEEDLGWRFEKLREQWEESYDYVLVDSRTGITDIGGICTAQLPDVLVLCVAPNRQNLTGALEVAQRAAAARDKLPYDRGGLLYLPVVSRFDSKEEYERARSWRARLVEQFAPLYASWMPKDQHDDQPELGLIERTTVPYLPYWSFGEEIAVLDERSGSPDSVSYYMDNIAALLAHRLADADVLVSNRDTYVSAARERGRREIGHGFRYDVLVHGTSERAAELTNELLDLGVRAVRGRLAELSMVRHFVIVDPPALPSAGVQEILDQGRMVMVVADDVPRQLSAAHALTSSASAVEIAVEVVTVVPADDAEPHWEGVLVAAARELRSQGDLDGAYALVSRAVEAVRTPVLSSLLRGELAMDIGRPEVAEYDLDRVLVLVASTSREAQRAHRLLGEIYRDRDQRRAVRHFHDALSGSDRREKALVHRELSRIELREGKPEVAQRHLEAARELNTGDVALEAQLAFELGSLLVDVGDFDAASRQLAEALEWNTLPLDDEVNALRQLAYLEGAAGRPREAEDYLRRARDLPVRPEDKADIIIELTRIQRENYGTNVAIDALGDVVHSLELNDVIGKARLREKLGNLYLEVGDKPSARDVFIEALTAFRSLGDRAGEVRTLIGLVSAYRGADPAKAISHWQEAHRLLTRLRGPEADLLWRQLEAADPK</sequence>
<evidence type="ECO:0000313" key="2">
    <source>
        <dbReference type="EMBL" id="GGU44840.1"/>
    </source>
</evidence>
<evidence type="ECO:0000259" key="1">
    <source>
        <dbReference type="Pfam" id="PF01656"/>
    </source>
</evidence>
<dbReference type="Pfam" id="PF13432">
    <property type="entry name" value="TPR_16"/>
    <property type="match status" value="1"/>
</dbReference>
<dbReference type="InterPro" id="IPR002586">
    <property type="entry name" value="CobQ/CobB/MinD/ParA_Nub-bd_dom"/>
</dbReference>
<dbReference type="InterPro" id="IPR011990">
    <property type="entry name" value="TPR-like_helical_dom_sf"/>
</dbReference>
<gene>
    <name evidence="2" type="ORF">GCM10010178_41630</name>
</gene>
<dbReference type="PANTHER" id="PTHR43384">
    <property type="entry name" value="SEPTUM SITE-DETERMINING PROTEIN MIND HOMOLOG, CHLOROPLASTIC-RELATED"/>
    <property type="match status" value="1"/>
</dbReference>
<dbReference type="InterPro" id="IPR027417">
    <property type="entry name" value="P-loop_NTPase"/>
</dbReference>
<dbReference type="Proteomes" id="UP000649573">
    <property type="component" value="Unassembled WGS sequence"/>
</dbReference>
<dbReference type="PANTHER" id="PTHR43384:SF10">
    <property type="entry name" value="ATPASE INVOLVED IN CHROMOSOME PARTITIONING, PARA_MIND FAMILY"/>
    <property type="match status" value="1"/>
</dbReference>
<protein>
    <recommendedName>
        <fullName evidence="1">CobQ/CobB/MinD/ParA nucleotide binding domain-containing protein</fullName>
    </recommendedName>
</protein>
<evidence type="ECO:0000313" key="3">
    <source>
        <dbReference type="Proteomes" id="UP000649573"/>
    </source>
</evidence>
<accession>A0ABQ2UMD1</accession>
<proteinExistence type="predicted"/>